<evidence type="ECO:0000313" key="4">
    <source>
        <dbReference type="EMBL" id="UGS26239.1"/>
    </source>
</evidence>
<evidence type="ECO:0000259" key="2">
    <source>
        <dbReference type="Pfam" id="PF08223"/>
    </source>
</evidence>
<evidence type="ECO:0000313" key="5">
    <source>
        <dbReference type="Proteomes" id="UP001199642"/>
    </source>
</evidence>
<dbReference type="EMBL" id="CP082781">
    <property type="protein sequence ID" value="UGS26239.1"/>
    <property type="molecule type" value="Genomic_DNA"/>
</dbReference>
<dbReference type="PIRSF" id="PIRSF020623">
    <property type="entry name" value="PaaX"/>
    <property type="match status" value="1"/>
</dbReference>
<sequence length="306" mass="32878">MSREPSVIAGPVERTAAVRDDAARVGTDALPDGDGPVLDDVDARPGSTVSYLRTVIGLYLRDLGGRISAADLVRLLGELELPPARVRGALTRVKQRGLLLADRSDGVGYRLNPAAAGMLARGDRRIFAVREADPADGWCLVSFSVPESRRDLRHRLRRGLAWIGCGTVSPALWICPEHLADEAAQVVADLGAAEFVTLFRGAAPARDLPAAVRAWWDLDALRHEHEGFLAAIAPLHVVDGADEAAAFAAYVRLVDAWRILPYVDPGLPSAVLPGDWPGVRSTAAFAELSSRFRAGARRHVRAVTSR</sequence>
<dbReference type="InterPro" id="IPR011965">
    <property type="entry name" value="PaaX_trns_reg"/>
</dbReference>
<dbReference type="Proteomes" id="UP001199642">
    <property type="component" value="Chromosome"/>
</dbReference>
<gene>
    <name evidence="4" type="ORF">K8F61_16670</name>
</gene>
<dbReference type="Gene3D" id="1.20.58.1460">
    <property type="match status" value="1"/>
</dbReference>
<accession>A0ABY3RTL5</accession>
<feature type="domain" description="Transcriptional repressor PaaX-like N-terminal" evidence="1">
    <location>
        <begin position="49"/>
        <end position="111"/>
    </location>
</feature>
<dbReference type="Pfam" id="PF20803">
    <property type="entry name" value="PaaX_M"/>
    <property type="match status" value="1"/>
</dbReference>
<dbReference type="InterPro" id="IPR048846">
    <property type="entry name" value="PaaX-like_central"/>
</dbReference>
<dbReference type="InterPro" id="IPR013225">
    <property type="entry name" value="PaaX_C"/>
</dbReference>
<dbReference type="RefSeq" id="WP_231819948.1">
    <property type="nucleotide sequence ID" value="NZ_CP082781.1"/>
</dbReference>
<protein>
    <submittedName>
        <fullName evidence="4">Regulator</fullName>
    </submittedName>
</protein>
<reference evidence="4 5" key="1">
    <citation type="submission" date="2023-01" db="EMBL/GenBank/DDBJ databases">
        <title>Characterization of estradiol degrading bacteria Microbacterium sp. MZT7 and reveal degrading genes through genome analysis.</title>
        <authorList>
            <person name="Hao P."/>
            <person name="Gao Y."/>
        </authorList>
    </citation>
    <scope>NUCLEOTIDE SEQUENCE [LARGE SCALE GENOMIC DNA]</scope>
    <source>
        <strain evidence="4 5">MZT7</strain>
    </source>
</reference>
<dbReference type="InterPro" id="IPR012906">
    <property type="entry name" value="PaaX-like_N"/>
</dbReference>
<dbReference type="Gene3D" id="3.30.70.2650">
    <property type="match status" value="1"/>
</dbReference>
<proteinExistence type="predicted"/>
<dbReference type="Pfam" id="PF07848">
    <property type="entry name" value="PaaX"/>
    <property type="match status" value="1"/>
</dbReference>
<dbReference type="Gene3D" id="1.10.10.10">
    <property type="entry name" value="Winged helix-like DNA-binding domain superfamily/Winged helix DNA-binding domain"/>
    <property type="match status" value="1"/>
</dbReference>
<organism evidence="4 5">
    <name type="scientific">Microbacterium resistens</name>
    <dbReference type="NCBI Taxonomy" id="156977"/>
    <lineage>
        <taxon>Bacteria</taxon>
        <taxon>Bacillati</taxon>
        <taxon>Actinomycetota</taxon>
        <taxon>Actinomycetes</taxon>
        <taxon>Micrococcales</taxon>
        <taxon>Microbacteriaceae</taxon>
        <taxon>Microbacterium</taxon>
    </lineage>
</organism>
<dbReference type="PANTHER" id="PTHR30319:SF1">
    <property type="entry name" value="TRANSCRIPTIONAL REPRESSOR PAAX"/>
    <property type="match status" value="1"/>
</dbReference>
<dbReference type="Pfam" id="PF08223">
    <property type="entry name" value="PaaX_C"/>
    <property type="match status" value="1"/>
</dbReference>
<evidence type="ECO:0000259" key="3">
    <source>
        <dbReference type="Pfam" id="PF20803"/>
    </source>
</evidence>
<dbReference type="InterPro" id="IPR036388">
    <property type="entry name" value="WH-like_DNA-bd_sf"/>
</dbReference>
<name>A0ABY3RTL5_9MICO</name>
<keyword evidence="5" id="KW-1185">Reference proteome</keyword>
<feature type="domain" description="Transcriptional repressor PaaX-like central Cas2-like" evidence="3">
    <location>
        <begin position="135"/>
        <end position="205"/>
    </location>
</feature>
<evidence type="ECO:0000259" key="1">
    <source>
        <dbReference type="Pfam" id="PF07848"/>
    </source>
</evidence>
<feature type="domain" description="Transcriptional repressor PaaX-like C-terminal" evidence="2">
    <location>
        <begin position="216"/>
        <end position="301"/>
    </location>
</feature>
<dbReference type="PANTHER" id="PTHR30319">
    <property type="entry name" value="PHENYLACETIC ACID REGULATOR-RELATED TRANSCRIPTIONAL REPRESSOR"/>
    <property type="match status" value="1"/>
</dbReference>